<dbReference type="OrthoDB" id="77819at2759"/>
<comment type="caution">
    <text evidence="2">The sequence shown here is derived from an EMBL/GenBank/DDBJ whole genome shotgun (WGS) entry which is preliminary data.</text>
</comment>
<feature type="compositionally biased region" description="Low complexity" evidence="1">
    <location>
        <begin position="29"/>
        <end position="38"/>
    </location>
</feature>
<protein>
    <submittedName>
        <fullName evidence="2">Unnamed protein product</fullName>
    </submittedName>
</protein>
<feature type="region of interest" description="Disordered" evidence="1">
    <location>
        <begin position="1"/>
        <end position="39"/>
    </location>
</feature>
<dbReference type="EMBL" id="BSXT01005049">
    <property type="protein sequence ID" value="GMF59493.1"/>
    <property type="molecule type" value="Genomic_DNA"/>
</dbReference>
<reference evidence="2" key="1">
    <citation type="submission" date="2023-04" db="EMBL/GenBank/DDBJ databases">
        <title>Phytophthora fragariaefolia NBRC 109709.</title>
        <authorList>
            <person name="Ichikawa N."/>
            <person name="Sato H."/>
            <person name="Tonouchi N."/>
        </authorList>
    </citation>
    <scope>NUCLEOTIDE SEQUENCE</scope>
    <source>
        <strain evidence="2">NBRC 109709</strain>
    </source>
</reference>
<organism evidence="2 3">
    <name type="scientific">Phytophthora fragariaefolia</name>
    <dbReference type="NCBI Taxonomy" id="1490495"/>
    <lineage>
        <taxon>Eukaryota</taxon>
        <taxon>Sar</taxon>
        <taxon>Stramenopiles</taxon>
        <taxon>Oomycota</taxon>
        <taxon>Peronosporomycetes</taxon>
        <taxon>Peronosporales</taxon>
        <taxon>Peronosporaceae</taxon>
        <taxon>Phytophthora</taxon>
    </lineage>
</organism>
<dbReference type="AlphaFoldDB" id="A0A9W6Y8M2"/>
<accession>A0A9W6Y8M2</accession>
<dbReference type="Proteomes" id="UP001165121">
    <property type="component" value="Unassembled WGS sequence"/>
</dbReference>
<keyword evidence="3" id="KW-1185">Reference proteome</keyword>
<name>A0A9W6Y8M2_9STRA</name>
<evidence type="ECO:0000313" key="3">
    <source>
        <dbReference type="Proteomes" id="UP001165121"/>
    </source>
</evidence>
<sequence>MNAETDSPAKAKKAKRSSVQATPKRKLSTDSPDSSQSSIVTGTVTAAIAEMEKAMPPTNSAATAPFAPDTPNLCLWANAAFDLLYKLQWQRVPVGSNHNAGANLDEILVQALSKAYKCPSCLETYGQVLTHRDDCDLKLLLDQGGHTDSQSTKIGNSFTGNHPLQWPSDKQLEWPDRPMAMYSGGDATPKVLMSPCNLSQDLVQLPGHGDNDTQVPEDSADHDFTSNLSINSWNDYASLSKLLYSTSYLEGKSTQTGTSPSPTLQWTGILPPVGTLSPEFPTLPSATMSTQMEGQHGASSQRFSALLAATKGMSTDAADLFRESEAALRGDGNTVSSLSNLSLSDLMRSSTESNAVTGPRPGNAQFSLSTISNRKQSPADVSLEDGVQLILASDFKGCGFPALDGSLALLGFYHLLAETSDGPAELRFMPSMFPLPEEMLRELESTILEWMKIPTVCCRRGHKPEDTLAHVKSVVLDLIVR</sequence>
<proteinExistence type="predicted"/>
<evidence type="ECO:0000313" key="2">
    <source>
        <dbReference type="EMBL" id="GMF59493.1"/>
    </source>
</evidence>
<gene>
    <name evidence="2" type="ORF">Pfra01_002570800</name>
</gene>
<evidence type="ECO:0000256" key="1">
    <source>
        <dbReference type="SAM" id="MobiDB-lite"/>
    </source>
</evidence>